<dbReference type="PROSITE" id="PS00674">
    <property type="entry name" value="AAA"/>
    <property type="match status" value="2"/>
</dbReference>
<gene>
    <name evidence="5 6" type="primary">LOC113214654</name>
</gene>
<dbReference type="GO" id="GO:0030970">
    <property type="term" value="P:retrograde protein transport, ER to cytosol"/>
    <property type="evidence" value="ECO:0007669"/>
    <property type="project" value="TreeGrafter"/>
</dbReference>
<dbReference type="SMART" id="SM00382">
    <property type="entry name" value="AAA"/>
    <property type="match status" value="2"/>
</dbReference>
<feature type="domain" description="AAA+ ATPase" evidence="3">
    <location>
        <begin position="525"/>
        <end position="698"/>
    </location>
</feature>
<evidence type="ECO:0000313" key="6">
    <source>
        <dbReference type="RefSeq" id="XP_026289879.1"/>
    </source>
</evidence>
<dbReference type="Gene3D" id="1.10.8.60">
    <property type="match status" value="2"/>
</dbReference>
<dbReference type="GO" id="GO:0005634">
    <property type="term" value="C:nucleus"/>
    <property type="evidence" value="ECO:0007669"/>
    <property type="project" value="TreeGrafter"/>
</dbReference>
<dbReference type="Pfam" id="PF17862">
    <property type="entry name" value="AAA_lid_3"/>
    <property type="match status" value="1"/>
</dbReference>
<sequence length="789" mass="86635">MQLTVVPHEETVFTIQKSCLSQWTTFGEQHPENSSNDGKFALVQISENAYCVCKLFFQREIHPSYVYLDSSVVHFKSSGNNGMPNVSLAINNGFVQDSRIEILPQVVSLKKLSLTVIVENISDIPRWRKEREKLEAVVSEILKLYVITRDCVVFLRNLKDGLRHGIYGLVIHSCFHSTKDLIPGQVTSQCEVQILMVCSKLRYEQYLEHASVQKMGGLEDTAAALKDIIDMNLSYKSDVSKFPLKPTRQVLLTGPPGCGKTSLVKQIASECGATLLTVLGSETTSSRPGASEEALKKIFNDAAILAGEHETGLCILLLDEVDALCSRRDFSKTSSQSVRSTVQFLSLLEQADSTPGLVVIATTNKVNSLDPSVRRPGRLETEIFINVPSQHQRESIVRVILSTTLLKTVDIDPIAKYVASITPGYVGADLALVFQEVSLENYRRSCNQTSETCQEIPSLRWCSSFKRAVSKIKPSALRSGLGVVLTTPTSMDGIGGLQTVKNELRVAIEWPLTHPDAFARMGLPHPKGILLYGPPGCAKTSIAKALASATNTTFLSVSAADLFSPYVGEAERTVSELFHRARTGAPSILFIDELDALVGCRGDKETGAQERVLSAFLTEIDGVGVKLEGPSAGCDEKMLLEASPVCSLGEQNEESQLKKKVNNVGVIIIAATNRPDMIDSALLRPGRFDKLLYVPAPNANQRLEILQCVTRNMPVDNDVDLRHIAENTPLYSGADLSNLCKEAALCALSMDGMSVTKLNLNHFQTALQRTRPSLTKDQIMWYEEFNKKN</sequence>
<dbReference type="GO" id="GO:0005829">
    <property type="term" value="C:cytosol"/>
    <property type="evidence" value="ECO:0007669"/>
    <property type="project" value="TreeGrafter"/>
</dbReference>
<dbReference type="OrthoDB" id="27435at2759"/>
<keyword evidence="4" id="KW-1185">Reference proteome</keyword>
<dbReference type="PANTHER" id="PTHR23077">
    <property type="entry name" value="AAA-FAMILY ATPASE"/>
    <property type="match status" value="1"/>
</dbReference>
<dbReference type="GO" id="GO:0005524">
    <property type="term" value="F:ATP binding"/>
    <property type="evidence" value="ECO:0007669"/>
    <property type="project" value="UniProtKB-KW"/>
</dbReference>
<evidence type="ECO:0000313" key="5">
    <source>
        <dbReference type="RefSeq" id="XP_026289878.1"/>
    </source>
</evidence>
<keyword evidence="2" id="KW-0067">ATP-binding</keyword>
<dbReference type="GeneID" id="113214654"/>
<keyword evidence="1" id="KW-0547">Nucleotide-binding</keyword>
<proteinExistence type="predicted"/>
<dbReference type="FunFam" id="1.10.8.60:FF:000038">
    <property type="entry name" value="spermatogenesis-associated protein 5-like protein 1"/>
    <property type="match status" value="1"/>
</dbReference>
<accession>A0A6J1T8I7</accession>
<dbReference type="PRINTS" id="PR00830">
    <property type="entry name" value="ENDOLAPTASE"/>
</dbReference>
<reference evidence="5 6" key="1">
    <citation type="submission" date="2025-04" db="UniProtKB">
        <authorList>
            <consortium name="RefSeq"/>
        </authorList>
    </citation>
    <scope>IDENTIFICATION</scope>
    <source>
        <tissue evidence="5 6">Whole organism</tissue>
    </source>
</reference>
<feature type="domain" description="AAA+ ATPase" evidence="3">
    <location>
        <begin position="246"/>
        <end position="389"/>
    </location>
</feature>
<protein>
    <submittedName>
        <fullName evidence="5 6">Ribosome biogenesis protein SPATA5L1</fullName>
    </submittedName>
</protein>
<dbReference type="InterPro" id="IPR027417">
    <property type="entry name" value="P-loop_NTPase"/>
</dbReference>
<evidence type="ECO:0000256" key="1">
    <source>
        <dbReference type="ARBA" id="ARBA00022741"/>
    </source>
</evidence>
<dbReference type="KEGG" id="foc:113214654"/>
<evidence type="ECO:0000259" key="3">
    <source>
        <dbReference type="SMART" id="SM00382"/>
    </source>
</evidence>
<dbReference type="RefSeq" id="XP_026289878.1">
    <property type="nucleotide sequence ID" value="XM_026434093.2"/>
</dbReference>
<dbReference type="GO" id="GO:0034098">
    <property type="term" value="C:VCP-NPL4-UFD1 AAA ATPase complex"/>
    <property type="evidence" value="ECO:0007669"/>
    <property type="project" value="TreeGrafter"/>
</dbReference>
<name>A0A6J1T8I7_FRAOC</name>
<dbReference type="GO" id="GO:0016887">
    <property type="term" value="F:ATP hydrolysis activity"/>
    <property type="evidence" value="ECO:0007669"/>
    <property type="project" value="InterPro"/>
</dbReference>
<dbReference type="PANTHER" id="PTHR23077:SF194">
    <property type="entry name" value="ATPASE FAMILY GENE 2 PROTEIN HOMOLOG B"/>
    <property type="match status" value="1"/>
</dbReference>
<dbReference type="InterPro" id="IPR050168">
    <property type="entry name" value="AAA_ATPase_domain"/>
</dbReference>
<dbReference type="GO" id="GO:0097352">
    <property type="term" value="P:autophagosome maturation"/>
    <property type="evidence" value="ECO:0007669"/>
    <property type="project" value="TreeGrafter"/>
</dbReference>
<dbReference type="InterPro" id="IPR041569">
    <property type="entry name" value="AAA_lid_3"/>
</dbReference>
<organism evidence="4 6">
    <name type="scientific">Frankliniella occidentalis</name>
    <name type="common">Western flower thrips</name>
    <name type="synonym">Euthrips occidentalis</name>
    <dbReference type="NCBI Taxonomy" id="133901"/>
    <lineage>
        <taxon>Eukaryota</taxon>
        <taxon>Metazoa</taxon>
        <taxon>Ecdysozoa</taxon>
        <taxon>Arthropoda</taxon>
        <taxon>Hexapoda</taxon>
        <taxon>Insecta</taxon>
        <taxon>Pterygota</taxon>
        <taxon>Neoptera</taxon>
        <taxon>Paraneoptera</taxon>
        <taxon>Thysanoptera</taxon>
        <taxon>Terebrantia</taxon>
        <taxon>Thripoidea</taxon>
        <taxon>Thripidae</taxon>
        <taxon>Frankliniella</taxon>
    </lineage>
</organism>
<evidence type="ECO:0000256" key="2">
    <source>
        <dbReference type="ARBA" id="ARBA00022840"/>
    </source>
</evidence>
<dbReference type="GO" id="GO:0051228">
    <property type="term" value="P:mitotic spindle disassembly"/>
    <property type="evidence" value="ECO:0007669"/>
    <property type="project" value="TreeGrafter"/>
</dbReference>
<dbReference type="Gene3D" id="3.40.50.300">
    <property type="entry name" value="P-loop containing nucleotide triphosphate hydrolases"/>
    <property type="match status" value="2"/>
</dbReference>
<dbReference type="Pfam" id="PF00004">
    <property type="entry name" value="AAA"/>
    <property type="match status" value="2"/>
</dbReference>
<evidence type="ECO:0000313" key="4">
    <source>
        <dbReference type="Proteomes" id="UP000504606"/>
    </source>
</evidence>
<dbReference type="Proteomes" id="UP000504606">
    <property type="component" value="Unplaced"/>
</dbReference>
<dbReference type="InterPro" id="IPR003959">
    <property type="entry name" value="ATPase_AAA_core"/>
</dbReference>
<dbReference type="GO" id="GO:0031593">
    <property type="term" value="F:polyubiquitin modification-dependent protein binding"/>
    <property type="evidence" value="ECO:0007669"/>
    <property type="project" value="TreeGrafter"/>
</dbReference>
<dbReference type="AlphaFoldDB" id="A0A6J1T8I7"/>
<dbReference type="SUPFAM" id="SSF52540">
    <property type="entry name" value="P-loop containing nucleoside triphosphate hydrolases"/>
    <property type="match status" value="2"/>
</dbReference>
<dbReference type="RefSeq" id="XP_026289879.1">
    <property type="nucleotide sequence ID" value="XM_026434094.2"/>
</dbReference>
<dbReference type="InterPro" id="IPR003593">
    <property type="entry name" value="AAA+_ATPase"/>
</dbReference>
<dbReference type="InterPro" id="IPR003960">
    <property type="entry name" value="ATPase_AAA_CS"/>
</dbReference>